<sequence>MSATELSTHVPPSMQAPLDTLRLLGLLAVSMLALYRVYLWLLPKPMPGIPYNHEAVKSIFGDIPSIVAEVGKTNDLMAWLQKQTERHRAPLVQVFMWPFSKPALLLSDFRESQDVLLHRAKDFDRSTFAGDIFGGIAPNFHIVKRTGPEWKAHRRLLQDLMTPSFLDNVAAPSIYDSMLDIVDLWCLKARLADGRPFAAAQDIHNAALDAVLAFSFGKEFSSRATKPQIELLSGSKKREAEAKDKPVTFPQAQLDPSIQSMIDITDVMIHIKSALLPRVKWWFVLMLPHIRRAYQTKDRCIMQELKRSVEASGGNKSSRDDSWVRSAVDHVVSRETRFAEKDGRAPAYFSPVMQDEVFGFVIAGHDTTSTTLSWGVKFLADHPGAQRRLRLALRAAFSASAAERRLPTHAEITKTPIPYLDACIEEILRLGNTVPAFDRQALHDTVLLGHFIPKGTVVFAMNNGPGMLSPAVDVDEAKRSESARGDEKMRRRPWQNEGIARFRPERWLVGKDGERVGDVEEEEEEEEKDAWSEAVFDAQAGPAAPFGGGVRGCFGRRLAYLEMRLFLTMVLWQFELLKCPEDVSGYEAYDGVVHKPKKCFVRLRHIKE</sequence>
<dbReference type="InterPro" id="IPR001128">
    <property type="entry name" value="Cyt_P450"/>
</dbReference>
<organism evidence="8 9">
    <name type="scientific">Lasiodiplodia theobromae</name>
    <dbReference type="NCBI Taxonomy" id="45133"/>
    <lineage>
        <taxon>Eukaryota</taxon>
        <taxon>Fungi</taxon>
        <taxon>Dikarya</taxon>
        <taxon>Ascomycota</taxon>
        <taxon>Pezizomycotina</taxon>
        <taxon>Dothideomycetes</taxon>
        <taxon>Dothideomycetes incertae sedis</taxon>
        <taxon>Botryosphaeriales</taxon>
        <taxon>Botryosphaeriaceae</taxon>
        <taxon>Lasiodiplodia</taxon>
    </lineage>
</organism>
<name>A0A5N5CXU0_9PEZI</name>
<dbReference type="PRINTS" id="PR00463">
    <property type="entry name" value="EP450I"/>
</dbReference>
<evidence type="ECO:0000256" key="3">
    <source>
        <dbReference type="ARBA" id="ARBA00022723"/>
    </source>
</evidence>
<dbReference type="SUPFAM" id="SSF48264">
    <property type="entry name" value="Cytochrome P450"/>
    <property type="match status" value="1"/>
</dbReference>
<dbReference type="GO" id="GO:0004497">
    <property type="term" value="F:monooxygenase activity"/>
    <property type="evidence" value="ECO:0007669"/>
    <property type="project" value="UniProtKB-KW"/>
</dbReference>
<dbReference type="PROSITE" id="PS00086">
    <property type="entry name" value="CYTOCHROME_P450"/>
    <property type="match status" value="1"/>
</dbReference>
<dbReference type="EMBL" id="VCHE01000148">
    <property type="protein sequence ID" value="KAB2570180.1"/>
    <property type="molecule type" value="Genomic_DNA"/>
</dbReference>
<keyword evidence="9" id="KW-1185">Reference proteome</keyword>
<keyword evidence="7" id="KW-0472">Membrane</keyword>
<feature type="transmembrane region" description="Helical" evidence="7">
    <location>
        <begin position="20"/>
        <end position="41"/>
    </location>
</feature>
<keyword evidence="4 5" id="KW-0408">Iron</keyword>
<dbReference type="PANTHER" id="PTHR24305:SF232">
    <property type="entry name" value="P450, PUTATIVE (EUROFUNG)-RELATED"/>
    <property type="match status" value="1"/>
</dbReference>
<gene>
    <name evidence="8" type="primary">CYP21</name>
    <name evidence="8" type="ORF">DBV05_g11160</name>
</gene>
<keyword evidence="6" id="KW-0560">Oxidoreductase</keyword>
<dbReference type="InterPro" id="IPR050121">
    <property type="entry name" value="Cytochrome_P450_monoxygenase"/>
</dbReference>
<evidence type="ECO:0000256" key="4">
    <source>
        <dbReference type="ARBA" id="ARBA00023004"/>
    </source>
</evidence>
<evidence type="ECO:0000256" key="5">
    <source>
        <dbReference type="PIRSR" id="PIRSR602401-1"/>
    </source>
</evidence>
<dbReference type="GO" id="GO:0020037">
    <property type="term" value="F:heme binding"/>
    <property type="evidence" value="ECO:0007669"/>
    <property type="project" value="InterPro"/>
</dbReference>
<protein>
    <submittedName>
        <fullName evidence="8">Steroid 21-hydroxylase</fullName>
    </submittedName>
</protein>
<evidence type="ECO:0000256" key="1">
    <source>
        <dbReference type="ARBA" id="ARBA00001971"/>
    </source>
</evidence>
<keyword evidence="3 5" id="KW-0479">Metal-binding</keyword>
<keyword evidence="7" id="KW-0812">Transmembrane</keyword>
<evidence type="ECO:0000313" key="9">
    <source>
        <dbReference type="Proteomes" id="UP000325902"/>
    </source>
</evidence>
<dbReference type="GO" id="GO:0016705">
    <property type="term" value="F:oxidoreductase activity, acting on paired donors, with incorporation or reduction of molecular oxygen"/>
    <property type="evidence" value="ECO:0007669"/>
    <property type="project" value="InterPro"/>
</dbReference>
<keyword evidence="6" id="KW-0503">Monooxygenase</keyword>
<feature type="binding site" description="axial binding residue" evidence="5">
    <location>
        <position position="553"/>
    </location>
    <ligand>
        <name>heme</name>
        <dbReference type="ChEBI" id="CHEBI:30413"/>
    </ligand>
    <ligandPart>
        <name>Fe</name>
        <dbReference type="ChEBI" id="CHEBI:18248"/>
    </ligandPart>
</feature>
<keyword evidence="7" id="KW-1133">Transmembrane helix</keyword>
<dbReference type="AlphaFoldDB" id="A0A5N5CXU0"/>
<evidence type="ECO:0000256" key="6">
    <source>
        <dbReference type="RuleBase" id="RU000461"/>
    </source>
</evidence>
<dbReference type="InterPro" id="IPR002401">
    <property type="entry name" value="Cyt_P450_E_grp-I"/>
</dbReference>
<reference evidence="8 9" key="1">
    <citation type="journal article" date="2019" name="Sci. Rep.">
        <title>A multi-omics analysis of the grapevine pathogen Lasiodiplodia theobromae reveals that temperature affects the expression of virulence- and pathogenicity-related genes.</title>
        <authorList>
            <person name="Felix C."/>
            <person name="Meneses R."/>
            <person name="Goncalves M.F.M."/>
            <person name="Tilleman L."/>
            <person name="Duarte A.S."/>
            <person name="Jorrin-Novo J.V."/>
            <person name="Van de Peer Y."/>
            <person name="Deforce D."/>
            <person name="Van Nieuwerburgh F."/>
            <person name="Esteves A.C."/>
            <person name="Alves A."/>
        </authorList>
    </citation>
    <scope>NUCLEOTIDE SEQUENCE [LARGE SCALE GENOMIC DNA]</scope>
    <source>
        <strain evidence="8 9">LA-SOL3</strain>
    </source>
</reference>
<evidence type="ECO:0000256" key="2">
    <source>
        <dbReference type="ARBA" id="ARBA00010617"/>
    </source>
</evidence>
<dbReference type="PRINTS" id="PR00385">
    <property type="entry name" value="P450"/>
</dbReference>
<dbReference type="OrthoDB" id="1470350at2759"/>
<accession>A0A5N5CXU0</accession>
<evidence type="ECO:0000256" key="7">
    <source>
        <dbReference type="SAM" id="Phobius"/>
    </source>
</evidence>
<comment type="similarity">
    <text evidence="2 6">Belongs to the cytochrome P450 family.</text>
</comment>
<dbReference type="Pfam" id="PF00067">
    <property type="entry name" value="p450"/>
    <property type="match status" value="2"/>
</dbReference>
<dbReference type="GO" id="GO:0005506">
    <property type="term" value="F:iron ion binding"/>
    <property type="evidence" value="ECO:0007669"/>
    <property type="project" value="InterPro"/>
</dbReference>
<evidence type="ECO:0000313" key="8">
    <source>
        <dbReference type="EMBL" id="KAB2570180.1"/>
    </source>
</evidence>
<comment type="caution">
    <text evidence="8">The sequence shown here is derived from an EMBL/GenBank/DDBJ whole genome shotgun (WGS) entry which is preliminary data.</text>
</comment>
<dbReference type="Proteomes" id="UP000325902">
    <property type="component" value="Unassembled WGS sequence"/>
</dbReference>
<dbReference type="InterPro" id="IPR017972">
    <property type="entry name" value="Cyt_P450_CS"/>
</dbReference>
<dbReference type="PANTHER" id="PTHR24305">
    <property type="entry name" value="CYTOCHROME P450"/>
    <property type="match status" value="1"/>
</dbReference>
<proteinExistence type="inferred from homology"/>
<dbReference type="Gene3D" id="1.10.630.10">
    <property type="entry name" value="Cytochrome P450"/>
    <property type="match status" value="1"/>
</dbReference>
<dbReference type="InterPro" id="IPR036396">
    <property type="entry name" value="Cyt_P450_sf"/>
</dbReference>
<comment type="cofactor">
    <cofactor evidence="1 5">
        <name>heme</name>
        <dbReference type="ChEBI" id="CHEBI:30413"/>
    </cofactor>
</comment>
<keyword evidence="5 6" id="KW-0349">Heme</keyword>